<organism evidence="3 4">
    <name type="scientific">Strigomonas culicis</name>
    <dbReference type="NCBI Taxonomy" id="28005"/>
    <lineage>
        <taxon>Eukaryota</taxon>
        <taxon>Discoba</taxon>
        <taxon>Euglenozoa</taxon>
        <taxon>Kinetoplastea</taxon>
        <taxon>Metakinetoplastina</taxon>
        <taxon>Trypanosomatida</taxon>
        <taxon>Trypanosomatidae</taxon>
        <taxon>Strigomonadinae</taxon>
        <taxon>Strigomonas</taxon>
    </lineage>
</organism>
<keyword evidence="2" id="KW-1133">Transmembrane helix</keyword>
<evidence type="ECO:0000256" key="2">
    <source>
        <dbReference type="SAM" id="Phobius"/>
    </source>
</evidence>
<comment type="caution">
    <text evidence="3">The sequence shown here is derived from an EMBL/GenBank/DDBJ whole genome shotgun (WGS) entry which is preliminary data.</text>
</comment>
<reference evidence="3 4" key="1">
    <citation type="journal article" date="2013" name="PLoS ONE">
        <title>Predicting the Proteins of Angomonas deanei, Strigomonas culicis and Their Respective Endosymbionts Reveals New Aspects of the Trypanosomatidae Family.</title>
        <authorList>
            <person name="Motta M.C."/>
            <person name="Martins A.C."/>
            <person name="de Souza S.S."/>
            <person name="Catta-Preta C.M."/>
            <person name="Silva R."/>
            <person name="Klein C.C."/>
            <person name="de Almeida L.G."/>
            <person name="de Lima Cunha O."/>
            <person name="Ciapina L.P."/>
            <person name="Brocchi M."/>
            <person name="Colabardini A.C."/>
            <person name="de Araujo Lima B."/>
            <person name="Machado C.R."/>
            <person name="de Almeida Soares C.M."/>
            <person name="Probst C.M."/>
            <person name="de Menezes C.B."/>
            <person name="Thompson C.E."/>
            <person name="Bartholomeu D.C."/>
            <person name="Gradia D.F."/>
            <person name="Pavoni D.P."/>
            <person name="Grisard E.C."/>
            <person name="Fantinatti-Garboggini F."/>
            <person name="Marchini F.K."/>
            <person name="Rodrigues-Luiz G.F."/>
            <person name="Wagner G."/>
            <person name="Goldman G.H."/>
            <person name="Fietto J.L."/>
            <person name="Elias M.C."/>
            <person name="Goldman M.H."/>
            <person name="Sagot M.F."/>
            <person name="Pereira M."/>
            <person name="Stoco P.H."/>
            <person name="de Mendonca-Neto R.P."/>
            <person name="Teixeira S.M."/>
            <person name="Maciel T.E."/>
            <person name="de Oliveira Mendes T.A."/>
            <person name="Urmenyi T.P."/>
            <person name="de Souza W."/>
            <person name="Schenkman S."/>
            <person name="de Vasconcelos A.T."/>
        </authorList>
    </citation>
    <scope>NUCLEOTIDE SEQUENCE [LARGE SCALE GENOMIC DNA]</scope>
</reference>
<feature type="transmembrane region" description="Helical" evidence="2">
    <location>
        <begin position="144"/>
        <end position="167"/>
    </location>
</feature>
<evidence type="ECO:0000313" key="3">
    <source>
        <dbReference type="EMBL" id="EPY31459.1"/>
    </source>
</evidence>
<evidence type="ECO:0000256" key="1">
    <source>
        <dbReference type="SAM" id="MobiDB-lite"/>
    </source>
</evidence>
<feature type="transmembrane region" description="Helical" evidence="2">
    <location>
        <begin position="113"/>
        <end position="132"/>
    </location>
</feature>
<gene>
    <name evidence="3" type="ORF">STCU_03445</name>
</gene>
<dbReference type="AlphaFoldDB" id="S9URM6"/>
<feature type="region of interest" description="Disordered" evidence="1">
    <location>
        <begin position="277"/>
        <end position="300"/>
    </location>
</feature>
<feature type="transmembrane region" description="Helical" evidence="2">
    <location>
        <begin position="13"/>
        <end position="34"/>
    </location>
</feature>
<name>S9URM6_9TRYP</name>
<dbReference type="Proteomes" id="UP000015354">
    <property type="component" value="Unassembled WGS sequence"/>
</dbReference>
<proteinExistence type="predicted"/>
<evidence type="ECO:0000313" key="4">
    <source>
        <dbReference type="Proteomes" id="UP000015354"/>
    </source>
</evidence>
<feature type="region of interest" description="Disordered" evidence="1">
    <location>
        <begin position="350"/>
        <end position="383"/>
    </location>
</feature>
<dbReference type="OrthoDB" id="265833at2759"/>
<keyword evidence="4" id="KW-1185">Reference proteome</keyword>
<protein>
    <submittedName>
        <fullName evidence="3">Uncharacterized protein</fullName>
    </submittedName>
</protein>
<dbReference type="EMBL" id="ATMH01003445">
    <property type="protein sequence ID" value="EPY31459.1"/>
    <property type="molecule type" value="Genomic_DNA"/>
</dbReference>
<feature type="transmembrane region" description="Helical" evidence="2">
    <location>
        <begin position="200"/>
        <end position="221"/>
    </location>
</feature>
<keyword evidence="2" id="KW-0472">Membrane</keyword>
<accession>S9URM6</accession>
<sequence>MGLALCHSIPRDIFAYVALLLLFIGFILQIGIIARHDSATGAGYITRAGGGASEAVAYVAVHPALYGVRSVSASGSTAAISVVDRAAKLCNPSTAELSFHCARFAEAYHTVNGVTLASFISSVLAFFFGMFVSGRCSHKTSDILGRLALALAIPTALQCALLGLFYVRIVGNAKKVVLVDGGLDTTTASLVFHRGYATDLAIASTALFSAASLLLTVRWGIVVCTRMRLKRSARSNPSDAERMKSMHLVNDDWQRQMQVLRSHARSVHVEMLIREDAEEEAEAQERHHEHHAHDVPNSEDDVFGVTFRQKRAAEEAAASAVAANRKKAEAAATAQQEQYQQLLLPLTTERDYTPVSHAEPCDHSGAAKAAARPPKETHDPHEL</sequence>
<feature type="compositionally biased region" description="Basic and acidic residues" evidence="1">
    <location>
        <begin position="373"/>
        <end position="383"/>
    </location>
</feature>
<feature type="compositionally biased region" description="Basic and acidic residues" evidence="1">
    <location>
        <begin position="283"/>
        <end position="296"/>
    </location>
</feature>
<keyword evidence="2" id="KW-0812">Transmembrane</keyword>